<gene>
    <name evidence="2" type="ORF">LES8486_02075</name>
    <name evidence="3" type="ORF">LES9216_02049</name>
</gene>
<dbReference type="Gene3D" id="1.10.10.2910">
    <property type="match status" value="1"/>
</dbReference>
<dbReference type="Proteomes" id="UP000237923">
    <property type="component" value="Unassembled WGS sequence"/>
</dbReference>
<organism evidence="3 4">
    <name type="scientific">Leuconostoc suionicum</name>
    <dbReference type="NCBI Taxonomy" id="1511761"/>
    <lineage>
        <taxon>Bacteria</taxon>
        <taxon>Bacillati</taxon>
        <taxon>Bacillota</taxon>
        <taxon>Bacilli</taxon>
        <taxon>Lactobacillales</taxon>
        <taxon>Lactobacillaceae</taxon>
        <taxon>Leuconostoc</taxon>
    </lineage>
</organism>
<dbReference type="EMBL" id="OKQR01000007">
    <property type="protein sequence ID" value="SPD95109.1"/>
    <property type="molecule type" value="Genomic_DNA"/>
</dbReference>
<evidence type="ECO:0000313" key="4">
    <source>
        <dbReference type="Proteomes" id="UP000237923"/>
    </source>
</evidence>
<evidence type="ECO:0000313" key="5">
    <source>
        <dbReference type="Proteomes" id="UP000239237"/>
    </source>
</evidence>
<dbReference type="EMBL" id="OKQU01000006">
    <property type="protein sequence ID" value="SPE09851.1"/>
    <property type="molecule type" value="Genomic_DNA"/>
</dbReference>
<dbReference type="Pfam" id="PF06114">
    <property type="entry name" value="Peptidase_M78"/>
    <property type="match status" value="1"/>
</dbReference>
<protein>
    <recommendedName>
        <fullName evidence="1">IrrE N-terminal-like domain-containing protein</fullName>
    </recommendedName>
</protein>
<proteinExistence type="predicted"/>
<accession>A0A2N9KHU2</accession>
<feature type="domain" description="IrrE N-terminal-like" evidence="1">
    <location>
        <begin position="76"/>
        <end position="175"/>
    </location>
</feature>
<reference evidence="2 5" key="1">
    <citation type="submission" date="2018-02" db="EMBL/GenBank/DDBJ databases">
        <authorList>
            <person name="Rodrigo-Torres L."/>
            <person name="Arahal R. D."/>
            <person name="Lucena T."/>
        </authorList>
    </citation>
    <scope>NUCLEOTIDE SEQUENCE [LARGE SCALE GENOMIC DNA]</scope>
    <source>
        <strain evidence="2 5">CECT 8486</strain>
    </source>
</reference>
<evidence type="ECO:0000313" key="3">
    <source>
        <dbReference type="EMBL" id="SPE09851.1"/>
    </source>
</evidence>
<dbReference type="AlphaFoldDB" id="A0A2N9KHU2"/>
<dbReference type="InterPro" id="IPR010359">
    <property type="entry name" value="IrrE_HExxH"/>
</dbReference>
<dbReference type="InterPro" id="IPR052345">
    <property type="entry name" value="Rad_response_metalloprotease"/>
</dbReference>
<keyword evidence="5" id="KW-1185">Reference proteome</keyword>
<dbReference type="PANTHER" id="PTHR43236:SF1">
    <property type="entry name" value="BLL7220 PROTEIN"/>
    <property type="match status" value="1"/>
</dbReference>
<reference evidence="3 4" key="2">
    <citation type="submission" date="2018-02" db="EMBL/GenBank/DDBJ databases">
        <authorList>
            <person name="Cohen D.B."/>
            <person name="Kent A.D."/>
        </authorList>
    </citation>
    <scope>NUCLEOTIDE SEQUENCE [LARGE SCALE GENOMIC DNA]</scope>
    <source>
        <strain evidence="3 4">CECT 9216</strain>
    </source>
</reference>
<evidence type="ECO:0000313" key="2">
    <source>
        <dbReference type="EMBL" id="SPD95109.1"/>
    </source>
</evidence>
<sequence length="218" mass="25942">MNTDEIEKYTELENQANQLIETVATENNCDPQDLKWWHISNYLEQKHKIVLVPLNKNEFSTIIADNYGIYGLTLKDSRMAMICYNNECTETRQHFTIMHEIGHFLLHKNNQTYPSLMQENDYTEEDQIFEKEANNMAGMLLANKKAIQSLLNDRKPFNYLCKYFGISNQAMRIRLFNLFYFQTAKQVIEEEKQVNNIFIYSQQTIANYIYKNYQLNIK</sequence>
<dbReference type="Proteomes" id="UP000239237">
    <property type="component" value="Unassembled WGS sequence"/>
</dbReference>
<evidence type="ECO:0000259" key="1">
    <source>
        <dbReference type="Pfam" id="PF06114"/>
    </source>
</evidence>
<name>A0A2N9KHU2_9LACO</name>
<dbReference type="PANTHER" id="PTHR43236">
    <property type="entry name" value="ANTITOXIN HIGA1"/>
    <property type="match status" value="1"/>
</dbReference>
<dbReference type="RefSeq" id="WP_105299911.1">
    <property type="nucleotide sequence ID" value="NZ_OKQR01000007.1"/>
</dbReference>